<name>A0AAE3ZWS8_9ACTN</name>
<dbReference type="InterPro" id="IPR000160">
    <property type="entry name" value="GGDEF_dom"/>
</dbReference>
<feature type="transmembrane region" description="Helical" evidence="1">
    <location>
        <begin position="67"/>
        <end position="88"/>
    </location>
</feature>
<dbReference type="SMART" id="SM00267">
    <property type="entry name" value="GGDEF"/>
    <property type="match status" value="1"/>
</dbReference>
<dbReference type="PANTHER" id="PTHR44757:SF2">
    <property type="entry name" value="BIOFILM ARCHITECTURE MAINTENANCE PROTEIN MBAA"/>
    <property type="match status" value="1"/>
</dbReference>
<dbReference type="Proteomes" id="UP001183629">
    <property type="component" value="Unassembled WGS sequence"/>
</dbReference>
<evidence type="ECO:0000259" key="3">
    <source>
        <dbReference type="PROSITE" id="PS50887"/>
    </source>
</evidence>
<dbReference type="RefSeq" id="WP_310420340.1">
    <property type="nucleotide sequence ID" value="NZ_JAVDYC010000001.1"/>
</dbReference>
<evidence type="ECO:0000313" key="5">
    <source>
        <dbReference type="Proteomes" id="UP001183629"/>
    </source>
</evidence>
<dbReference type="SUPFAM" id="SSF55073">
    <property type="entry name" value="Nucleotide cyclase"/>
    <property type="match status" value="1"/>
</dbReference>
<dbReference type="Gene3D" id="3.20.20.450">
    <property type="entry name" value="EAL domain"/>
    <property type="match status" value="1"/>
</dbReference>
<dbReference type="PANTHER" id="PTHR44757">
    <property type="entry name" value="DIGUANYLATE CYCLASE DGCP"/>
    <property type="match status" value="1"/>
</dbReference>
<dbReference type="Gene3D" id="3.30.70.270">
    <property type="match status" value="1"/>
</dbReference>
<dbReference type="Pfam" id="PF00563">
    <property type="entry name" value="EAL"/>
    <property type="match status" value="1"/>
</dbReference>
<dbReference type="NCBIfam" id="TIGR00254">
    <property type="entry name" value="GGDEF"/>
    <property type="match status" value="1"/>
</dbReference>
<dbReference type="CDD" id="cd01949">
    <property type="entry name" value="GGDEF"/>
    <property type="match status" value="1"/>
</dbReference>
<evidence type="ECO:0000313" key="4">
    <source>
        <dbReference type="EMBL" id="MDR7325538.1"/>
    </source>
</evidence>
<keyword evidence="1" id="KW-0472">Membrane</keyword>
<protein>
    <submittedName>
        <fullName evidence="4">Diguanylate cyclase (GGDEF)-like protein</fullName>
    </submittedName>
</protein>
<gene>
    <name evidence="4" type="ORF">J2S44_005788</name>
</gene>
<dbReference type="EMBL" id="JAVDYC010000001">
    <property type="protein sequence ID" value="MDR7325538.1"/>
    <property type="molecule type" value="Genomic_DNA"/>
</dbReference>
<feature type="transmembrane region" description="Helical" evidence="1">
    <location>
        <begin position="12"/>
        <end position="31"/>
    </location>
</feature>
<comment type="caution">
    <text evidence="4">The sequence shown here is derived from an EMBL/GenBank/DDBJ whole genome shotgun (WGS) entry which is preliminary data.</text>
</comment>
<dbReference type="Pfam" id="PF00990">
    <property type="entry name" value="GGDEF"/>
    <property type="match status" value="1"/>
</dbReference>
<dbReference type="SUPFAM" id="SSF141868">
    <property type="entry name" value="EAL domain-like"/>
    <property type="match status" value="1"/>
</dbReference>
<dbReference type="PROSITE" id="PS50883">
    <property type="entry name" value="EAL"/>
    <property type="match status" value="1"/>
</dbReference>
<feature type="transmembrane region" description="Helical" evidence="1">
    <location>
        <begin position="197"/>
        <end position="216"/>
    </location>
</feature>
<feature type="domain" description="GGDEF" evidence="3">
    <location>
        <begin position="358"/>
        <end position="491"/>
    </location>
</feature>
<feature type="transmembrane region" description="Helical" evidence="1">
    <location>
        <begin position="100"/>
        <end position="121"/>
    </location>
</feature>
<dbReference type="InterPro" id="IPR052155">
    <property type="entry name" value="Biofilm_reg_signaling"/>
</dbReference>
<dbReference type="InterPro" id="IPR035919">
    <property type="entry name" value="EAL_sf"/>
</dbReference>
<accession>A0AAE3ZWS8</accession>
<evidence type="ECO:0000256" key="1">
    <source>
        <dbReference type="SAM" id="Phobius"/>
    </source>
</evidence>
<dbReference type="InterPro" id="IPR001633">
    <property type="entry name" value="EAL_dom"/>
</dbReference>
<dbReference type="SMART" id="SM00052">
    <property type="entry name" value="EAL"/>
    <property type="match status" value="1"/>
</dbReference>
<evidence type="ECO:0000259" key="2">
    <source>
        <dbReference type="PROSITE" id="PS50883"/>
    </source>
</evidence>
<feature type="transmembrane region" description="Helical" evidence="1">
    <location>
        <begin position="259"/>
        <end position="282"/>
    </location>
</feature>
<feature type="domain" description="EAL" evidence="2">
    <location>
        <begin position="500"/>
        <end position="752"/>
    </location>
</feature>
<keyword evidence="5" id="KW-1185">Reference proteome</keyword>
<reference evidence="4 5" key="1">
    <citation type="submission" date="2023-07" db="EMBL/GenBank/DDBJ databases">
        <title>Sequencing the genomes of 1000 actinobacteria strains.</title>
        <authorList>
            <person name="Klenk H.-P."/>
        </authorList>
    </citation>
    <scope>NUCLEOTIDE SEQUENCE [LARGE SCALE GENOMIC DNA]</scope>
    <source>
        <strain evidence="4 5">DSM 44711</strain>
    </source>
</reference>
<dbReference type="InterPro" id="IPR029787">
    <property type="entry name" value="Nucleotide_cyclase"/>
</dbReference>
<organism evidence="4 5">
    <name type="scientific">Catenuloplanes niger</name>
    <dbReference type="NCBI Taxonomy" id="587534"/>
    <lineage>
        <taxon>Bacteria</taxon>
        <taxon>Bacillati</taxon>
        <taxon>Actinomycetota</taxon>
        <taxon>Actinomycetes</taxon>
        <taxon>Micromonosporales</taxon>
        <taxon>Micromonosporaceae</taxon>
        <taxon>Catenuloplanes</taxon>
    </lineage>
</organism>
<keyword evidence="1" id="KW-0812">Transmembrane</keyword>
<dbReference type="AlphaFoldDB" id="A0AAE3ZWS8"/>
<feature type="transmembrane region" description="Helical" evidence="1">
    <location>
        <begin position="228"/>
        <end position="247"/>
    </location>
</feature>
<feature type="transmembrane region" description="Helical" evidence="1">
    <location>
        <begin position="37"/>
        <end position="55"/>
    </location>
</feature>
<feature type="transmembrane region" description="Helical" evidence="1">
    <location>
        <begin position="165"/>
        <end position="185"/>
    </location>
</feature>
<keyword evidence="1" id="KW-1133">Transmembrane helix</keyword>
<proteinExistence type="predicted"/>
<dbReference type="InterPro" id="IPR043128">
    <property type="entry name" value="Rev_trsase/Diguanyl_cyclase"/>
</dbReference>
<sequence length="758" mass="79190">MTSLLSNAGARFTVGAVAAAVAVQALLLAWPSGTATTISQAALCAALGYAVAAYLHAAATRRYGRFWMWAIAGFGLVLWCGANLVMLGNEVTGRELVPGTLVALPTLITFGCALIALLMLPTAPHGWAGKLRMTLDGVQISTALLLPGWILAVEPALRPGANFQWVSISYTIGSLAVLAVALLLFSGAQGQPALGMLSGATALAALYNLAGTYLTIDTSLPTDRYLDGLMLLVILLVAGTTRLPLGAGTGTAWSPRPLVGGWLMPYLPAVTGLVISAVHVVGTGHLDLVVFGLAGLMVVAILARQGLSLWMTARLTAELTEQRQRLAHQAAHDPLTGLANRSVFAERLAAALTPGAPGAPALLMIDLDGFKAVNDTLGHGAGDALLVEVSGRLTALTRSGDTVARLGGDEFAVLLADADAPAAAGLAERLLADLARPVPLDTGDAAVGASIGITLGGDGYLDDPGRMLRDADLALYAAKADGKGRHRFADDALITESLNRLELDGELRNALVRGELKIHYQPVVDLDSGRVTGAEALLRWQHPQRGLLPPAMFLPAAEANGLLPEIDRWVLHQAARQACEWQGESGFSVSVNVTAGHVLSGRLVHDVREALFASGLPAARMQLELTETSLLHDLAGAAVTLTELAEMGVRVALDDFGTGYASLSYLQNLPIHAIKIDRSFVQRLGDDSTSSAVTQALVNLAETLGISQIAEGVETPDQLDRLRGLQCAFGQGFFFSSPIPPEELTKVLADERAAASSS</sequence>
<dbReference type="PROSITE" id="PS50887">
    <property type="entry name" value="GGDEF"/>
    <property type="match status" value="1"/>
</dbReference>
<feature type="transmembrane region" description="Helical" evidence="1">
    <location>
        <begin position="288"/>
        <end position="307"/>
    </location>
</feature>
<dbReference type="CDD" id="cd01948">
    <property type="entry name" value="EAL"/>
    <property type="match status" value="1"/>
</dbReference>